<keyword evidence="1" id="KW-1185">Reference proteome</keyword>
<evidence type="ECO:0000313" key="2">
    <source>
        <dbReference type="WBParaSite" id="PgR018_g062_t01"/>
    </source>
</evidence>
<proteinExistence type="predicted"/>
<dbReference type="Proteomes" id="UP000887569">
    <property type="component" value="Unplaced"/>
</dbReference>
<evidence type="ECO:0000313" key="4">
    <source>
        <dbReference type="WBParaSite" id="PgR018_g062_t06"/>
    </source>
</evidence>
<protein>
    <submittedName>
        <fullName evidence="2 3">Uncharacterized protein</fullName>
    </submittedName>
</protein>
<dbReference type="WBParaSite" id="PgR018_g062_t03">
    <property type="protein sequence ID" value="PgR018_g062_t03"/>
    <property type="gene ID" value="PgR018_g062"/>
</dbReference>
<sequence>MLYLSVSSQHLHKSDCQSQCHGISLMMLIISDINNILLLRDDCLFTSMVALKKRIY</sequence>
<organism evidence="1 4">
    <name type="scientific">Parascaris univalens</name>
    <name type="common">Nematode worm</name>
    <dbReference type="NCBI Taxonomy" id="6257"/>
    <lineage>
        <taxon>Eukaryota</taxon>
        <taxon>Metazoa</taxon>
        <taxon>Ecdysozoa</taxon>
        <taxon>Nematoda</taxon>
        <taxon>Chromadorea</taxon>
        <taxon>Rhabditida</taxon>
        <taxon>Spirurina</taxon>
        <taxon>Ascaridomorpha</taxon>
        <taxon>Ascaridoidea</taxon>
        <taxon>Ascarididae</taxon>
        <taxon>Parascaris</taxon>
    </lineage>
</organism>
<dbReference type="AlphaFoldDB" id="A0A915AZ50"/>
<accession>A0A915AZ50</accession>
<reference evidence="2 3" key="1">
    <citation type="submission" date="2022-11" db="UniProtKB">
        <authorList>
            <consortium name="WormBaseParasite"/>
        </authorList>
    </citation>
    <scope>IDENTIFICATION</scope>
</reference>
<dbReference type="WBParaSite" id="PgR018_g062_t06">
    <property type="protein sequence ID" value="PgR018_g062_t06"/>
    <property type="gene ID" value="PgR018_g062"/>
</dbReference>
<name>A0A915AZ50_PARUN</name>
<dbReference type="WBParaSite" id="PgR018_g062_t01">
    <property type="protein sequence ID" value="PgR018_g062_t01"/>
    <property type="gene ID" value="PgR018_g062"/>
</dbReference>
<evidence type="ECO:0000313" key="3">
    <source>
        <dbReference type="WBParaSite" id="PgR018_g062_t03"/>
    </source>
</evidence>
<evidence type="ECO:0000313" key="1">
    <source>
        <dbReference type="Proteomes" id="UP000887569"/>
    </source>
</evidence>